<dbReference type="EMBL" id="JH650990">
    <property type="protein sequence ID" value="EXA32886.1"/>
    <property type="molecule type" value="Genomic_DNA"/>
</dbReference>
<organism evidence="1">
    <name type="scientific">Fusarium oxysporum f. sp. pisi HDV247</name>
    <dbReference type="NCBI Taxonomy" id="1080344"/>
    <lineage>
        <taxon>Eukaryota</taxon>
        <taxon>Fungi</taxon>
        <taxon>Dikarya</taxon>
        <taxon>Ascomycota</taxon>
        <taxon>Pezizomycotina</taxon>
        <taxon>Sordariomycetes</taxon>
        <taxon>Hypocreomycetidae</taxon>
        <taxon>Hypocreales</taxon>
        <taxon>Nectriaceae</taxon>
        <taxon>Fusarium</taxon>
        <taxon>Fusarium oxysporum species complex</taxon>
    </lineage>
</organism>
<protein>
    <submittedName>
        <fullName evidence="1">Uncharacterized protein</fullName>
    </submittedName>
</protein>
<dbReference type="HOGENOM" id="CLU_2831259_0_0_1"/>
<dbReference type="AlphaFoldDB" id="W9NQA1"/>
<accession>W9NQA1</accession>
<sequence length="66" mass="7088">MVAQLGGINTRLRTFEGSVNRMEATVAGQVRELGALLEVLGVRCNGTAERKRAAFFNAIGITLMAH</sequence>
<name>W9NQA1_FUSOX</name>
<reference evidence="1" key="1">
    <citation type="submission" date="2011-10" db="EMBL/GenBank/DDBJ databases">
        <title>The Genome Sequence of Fusarium oxysporum HDV247.</title>
        <authorList>
            <consortium name="The Broad Institute Genome Sequencing Platform"/>
            <person name="Ma L.-J."/>
            <person name="Gale L.R."/>
            <person name="Schwartz D.C."/>
            <person name="Zhou S."/>
            <person name="Corby-Kistler H."/>
            <person name="Young S.K."/>
            <person name="Zeng Q."/>
            <person name="Gargeya S."/>
            <person name="Fitzgerald M."/>
            <person name="Haas B."/>
            <person name="Abouelleil A."/>
            <person name="Alvarado L."/>
            <person name="Arachchi H.M."/>
            <person name="Berlin A."/>
            <person name="Brown A."/>
            <person name="Chapman S.B."/>
            <person name="Chen Z."/>
            <person name="Dunbar C."/>
            <person name="Freedman E."/>
            <person name="Gearin G."/>
            <person name="Goldberg J."/>
            <person name="Griggs A."/>
            <person name="Gujja S."/>
            <person name="Heiman D."/>
            <person name="Howarth C."/>
            <person name="Larson L."/>
            <person name="Lui A."/>
            <person name="MacDonald P.J.P."/>
            <person name="Montmayeur A."/>
            <person name="Murphy C."/>
            <person name="Neiman D."/>
            <person name="Pearson M."/>
            <person name="Priest M."/>
            <person name="Roberts A."/>
            <person name="Saif S."/>
            <person name="Shea T."/>
            <person name="Shenoy N."/>
            <person name="Sisk P."/>
            <person name="Stolte C."/>
            <person name="Sykes S."/>
            <person name="Wortman J."/>
            <person name="Nusbaum C."/>
            <person name="Birren B."/>
        </authorList>
    </citation>
    <scope>NUCLEOTIDE SEQUENCE [LARGE SCALE GENOMIC DNA]</scope>
    <source>
        <strain evidence="1">HDV247</strain>
    </source>
</reference>
<gene>
    <name evidence="1" type="ORF">FOVG_15860</name>
</gene>
<reference evidence="1" key="2">
    <citation type="submission" date="2012-05" db="EMBL/GenBank/DDBJ databases">
        <title>Annotation of the Genome Sequence of Fusarium oxysporum HDV247.</title>
        <authorList>
            <consortium name="The Broad Institute Genomics Platform"/>
            <person name="Ma L.-J."/>
            <person name="Corby-Kistler H."/>
            <person name="Broz K."/>
            <person name="Gale L.R."/>
            <person name="Jonkers W."/>
            <person name="O'Donnell K."/>
            <person name="Ploetz R."/>
            <person name="Steinberg C."/>
            <person name="Schwartz D.C."/>
            <person name="VanEtten H."/>
            <person name="Zhou S."/>
            <person name="Young S.K."/>
            <person name="Zeng Q."/>
            <person name="Gargeya S."/>
            <person name="Fitzgerald M."/>
            <person name="Abouelleil A."/>
            <person name="Alvarado L."/>
            <person name="Chapman S.B."/>
            <person name="Gainer-Dewar J."/>
            <person name="Goldberg J."/>
            <person name="Griggs A."/>
            <person name="Gujja S."/>
            <person name="Hansen M."/>
            <person name="Howarth C."/>
            <person name="Imamovic A."/>
            <person name="Ireland A."/>
            <person name="Larimer J."/>
            <person name="McCowan C."/>
            <person name="Murphy C."/>
            <person name="Pearson M."/>
            <person name="Poon T.W."/>
            <person name="Priest M."/>
            <person name="Roberts A."/>
            <person name="Saif S."/>
            <person name="Shea T."/>
            <person name="Sykes S."/>
            <person name="Wortman J."/>
            <person name="Nusbaum C."/>
            <person name="Birren B."/>
        </authorList>
    </citation>
    <scope>NUCLEOTIDE SEQUENCE</scope>
    <source>
        <strain evidence="1">HDV247</strain>
    </source>
</reference>
<proteinExistence type="predicted"/>
<evidence type="ECO:0000313" key="1">
    <source>
        <dbReference type="EMBL" id="EXA32886.1"/>
    </source>
</evidence>
<dbReference type="Proteomes" id="UP000030751">
    <property type="component" value="Unassembled WGS sequence"/>
</dbReference>
<dbReference type="OrthoDB" id="5138418at2759"/>